<evidence type="ECO:0000256" key="3">
    <source>
        <dbReference type="ARBA" id="ARBA00023015"/>
    </source>
</evidence>
<sequence length="491" mass="55321">MWGSGDVPPGRVAPRVLWDCGSALEPKGIGRDEQRLREGMSSRVDETVEAFNYQLECGQATDSDFTKDTDRVNQEILIRLTAFLDYANGDYNNNSKGGLEIHKIMRSEDMFTRSPNARTRKTPRVPCTIRPKRVLLETSHKGRIYKKKFPHAHSNRLAFGRLTPWGVATNPFPCTFLGEFVSVVPDGKLGGGPAWFAGLGQLIHTADLTLLKEIIPGKFHSKEQTPSEYRIWQKHHAFFPEEKWYDKGSGFTVYSICEKLFSSPAVPQTLGLHPAFLPVPNYNVAVRWEGEGWFGEGKDGKKLAVYSKMQDSLEVTLPSKQEEEEDEEEEEEEEEKDQPAEMEYLNSRCVLFTYFQGDIGSVVDEHFSRALGQASTLHPESAISKSKMGLTPLWRGKNSKADALQGTVSVSQPPVPGSSWRPAPGGRISTCFLIFKDSKEFLSDKQLDRFCHMWNAGLERMQSHPLNSSWKVVMRPAQVYSGRIELRSTIP</sequence>
<dbReference type="GO" id="GO:0006355">
    <property type="term" value="P:regulation of DNA-templated transcription"/>
    <property type="evidence" value="ECO:0007669"/>
    <property type="project" value="InterPro"/>
</dbReference>
<accession>A0A7J7FNF4</accession>
<evidence type="ECO:0000313" key="9">
    <source>
        <dbReference type="Proteomes" id="UP000551758"/>
    </source>
</evidence>
<dbReference type="AlphaFoldDB" id="A0A7J7FNF4"/>
<evidence type="ECO:0000256" key="6">
    <source>
        <dbReference type="ARBA" id="ARBA00025784"/>
    </source>
</evidence>
<feature type="compositionally biased region" description="Acidic residues" evidence="7">
    <location>
        <begin position="322"/>
        <end position="336"/>
    </location>
</feature>
<comment type="subcellular location">
    <subcellularLocation>
        <location evidence="2">Nucleus</location>
    </subcellularLocation>
</comment>
<keyword evidence="9" id="KW-1185">Reference proteome</keyword>
<evidence type="ECO:0000256" key="7">
    <source>
        <dbReference type="SAM" id="MobiDB-lite"/>
    </source>
</evidence>
<evidence type="ECO:0000256" key="4">
    <source>
        <dbReference type="ARBA" id="ARBA00023163"/>
    </source>
</evidence>
<keyword evidence="5" id="KW-0539">Nucleus</keyword>
<dbReference type="SMART" id="SM00711">
    <property type="entry name" value="TDU"/>
    <property type="match status" value="1"/>
</dbReference>
<evidence type="ECO:0000313" key="8">
    <source>
        <dbReference type="EMBL" id="KAF5929603.1"/>
    </source>
</evidence>
<comment type="function">
    <text evidence="1">May act as a specific coactivator for the mammalian TEFs.</text>
</comment>
<dbReference type="Pfam" id="PF07545">
    <property type="entry name" value="Vg_Tdu"/>
    <property type="match status" value="1"/>
</dbReference>
<comment type="caution">
    <text evidence="8">The sequence shown here is derived from an EMBL/GenBank/DDBJ whole genome shotgun (WGS) entry which is preliminary data.</text>
</comment>
<dbReference type="PANTHER" id="PTHR15950">
    <property type="entry name" value="TRANSCRIPTION COFACTOR VESTIGIAL-LIKE PROTEIN"/>
    <property type="match status" value="1"/>
</dbReference>
<evidence type="ECO:0000256" key="1">
    <source>
        <dbReference type="ARBA" id="ARBA00002229"/>
    </source>
</evidence>
<evidence type="ECO:0000256" key="2">
    <source>
        <dbReference type="ARBA" id="ARBA00004123"/>
    </source>
</evidence>
<name>A0A7J7FNF4_DICBM</name>
<comment type="similarity">
    <text evidence="6">Belongs to the vestigial family.</text>
</comment>
<reference evidence="8 9" key="1">
    <citation type="journal article" date="2020" name="Mol. Biol. Evol.">
        <title>Interspecific Gene Flow and the Evolution of Specialization in Black and White Rhinoceros.</title>
        <authorList>
            <person name="Moodley Y."/>
            <person name="Westbury M.V."/>
            <person name="Russo I.M."/>
            <person name="Gopalakrishnan S."/>
            <person name="Rakotoarivelo A."/>
            <person name="Olsen R.A."/>
            <person name="Prost S."/>
            <person name="Tunstall T."/>
            <person name="Ryder O.A."/>
            <person name="Dalen L."/>
            <person name="Bruford M.W."/>
        </authorList>
    </citation>
    <scope>NUCLEOTIDE SEQUENCE [LARGE SCALE GENOMIC DNA]</scope>
    <source>
        <strain evidence="8">SBR-YM</strain>
        <tissue evidence="8">Skin</tissue>
    </source>
</reference>
<dbReference type="GO" id="GO:0005634">
    <property type="term" value="C:nucleus"/>
    <property type="evidence" value="ECO:0007669"/>
    <property type="project" value="UniProtKB-SubCell"/>
</dbReference>
<dbReference type="PANTHER" id="PTHR15950:SF16">
    <property type="entry name" value="TRANSCRIPTION COFACTOR VESTIGIAL-LIKE PROTEIN 3"/>
    <property type="match status" value="1"/>
</dbReference>
<dbReference type="InterPro" id="IPR011520">
    <property type="entry name" value="Vg_fam"/>
</dbReference>
<dbReference type="InterPro" id="IPR006627">
    <property type="entry name" value="TDU_repeat"/>
</dbReference>
<protein>
    <recommendedName>
        <fullName evidence="10">Transcription cofactor vestigial-like protein 3</fullName>
    </recommendedName>
</protein>
<feature type="region of interest" description="Disordered" evidence="7">
    <location>
        <begin position="314"/>
        <end position="340"/>
    </location>
</feature>
<keyword evidence="4" id="KW-0804">Transcription</keyword>
<organism evidence="8 9">
    <name type="scientific">Diceros bicornis minor</name>
    <name type="common">South-central black rhinoceros</name>
    <dbReference type="NCBI Taxonomy" id="77932"/>
    <lineage>
        <taxon>Eukaryota</taxon>
        <taxon>Metazoa</taxon>
        <taxon>Chordata</taxon>
        <taxon>Craniata</taxon>
        <taxon>Vertebrata</taxon>
        <taxon>Euteleostomi</taxon>
        <taxon>Mammalia</taxon>
        <taxon>Eutheria</taxon>
        <taxon>Laurasiatheria</taxon>
        <taxon>Perissodactyla</taxon>
        <taxon>Rhinocerotidae</taxon>
        <taxon>Diceros</taxon>
    </lineage>
</organism>
<gene>
    <name evidence="8" type="ORF">HPG69_016660</name>
</gene>
<dbReference type="EMBL" id="JACDTQ010000021">
    <property type="protein sequence ID" value="KAF5929603.1"/>
    <property type="molecule type" value="Genomic_DNA"/>
</dbReference>
<evidence type="ECO:0008006" key="10">
    <source>
        <dbReference type="Google" id="ProtNLM"/>
    </source>
</evidence>
<dbReference type="Proteomes" id="UP000551758">
    <property type="component" value="Unassembled WGS sequence"/>
</dbReference>
<keyword evidence="3" id="KW-0805">Transcription regulation</keyword>
<evidence type="ECO:0000256" key="5">
    <source>
        <dbReference type="ARBA" id="ARBA00023242"/>
    </source>
</evidence>
<proteinExistence type="inferred from homology"/>